<dbReference type="Proteomes" id="UP000324832">
    <property type="component" value="Unassembled WGS sequence"/>
</dbReference>
<evidence type="ECO:0000313" key="3">
    <source>
        <dbReference type="EMBL" id="VVD06171.1"/>
    </source>
</evidence>
<gene>
    <name evidence="3" type="ORF">LSINAPIS_LOCUS15582</name>
</gene>
<dbReference type="GO" id="GO:0005524">
    <property type="term" value="F:ATP binding"/>
    <property type="evidence" value="ECO:0007669"/>
    <property type="project" value="InterPro"/>
</dbReference>
<evidence type="ECO:0000313" key="4">
    <source>
        <dbReference type="Proteomes" id="UP000324832"/>
    </source>
</evidence>
<dbReference type="InterPro" id="IPR011009">
    <property type="entry name" value="Kinase-like_dom_sf"/>
</dbReference>
<feature type="compositionally biased region" description="Basic and acidic residues" evidence="1">
    <location>
        <begin position="8"/>
        <end position="19"/>
    </location>
</feature>
<name>A0A5E4R726_9NEOP</name>
<proteinExistence type="predicted"/>
<dbReference type="InterPro" id="IPR050122">
    <property type="entry name" value="RTK"/>
</dbReference>
<organism evidence="3 4">
    <name type="scientific">Leptidea sinapis</name>
    <dbReference type="NCBI Taxonomy" id="189913"/>
    <lineage>
        <taxon>Eukaryota</taxon>
        <taxon>Metazoa</taxon>
        <taxon>Ecdysozoa</taxon>
        <taxon>Arthropoda</taxon>
        <taxon>Hexapoda</taxon>
        <taxon>Insecta</taxon>
        <taxon>Pterygota</taxon>
        <taxon>Neoptera</taxon>
        <taxon>Endopterygota</taxon>
        <taxon>Lepidoptera</taxon>
        <taxon>Glossata</taxon>
        <taxon>Ditrysia</taxon>
        <taxon>Papilionoidea</taxon>
        <taxon>Pieridae</taxon>
        <taxon>Dismorphiinae</taxon>
        <taxon>Leptidea</taxon>
    </lineage>
</organism>
<dbReference type="Gene3D" id="1.10.510.10">
    <property type="entry name" value="Transferase(Phosphotransferase) domain 1"/>
    <property type="match status" value="2"/>
</dbReference>
<dbReference type="PANTHER" id="PTHR24416">
    <property type="entry name" value="TYROSINE-PROTEIN KINASE RECEPTOR"/>
    <property type="match status" value="1"/>
</dbReference>
<feature type="domain" description="Protein kinase" evidence="2">
    <location>
        <begin position="1"/>
        <end position="165"/>
    </location>
</feature>
<dbReference type="GO" id="GO:0004714">
    <property type="term" value="F:transmembrane receptor protein tyrosine kinase activity"/>
    <property type="evidence" value="ECO:0007669"/>
    <property type="project" value="TreeGrafter"/>
</dbReference>
<dbReference type="InterPro" id="IPR001245">
    <property type="entry name" value="Ser-Thr/Tyr_kinase_cat_dom"/>
</dbReference>
<accession>A0A5E4R726</accession>
<reference evidence="3 4" key="1">
    <citation type="submission" date="2017-07" db="EMBL/GenBank/DDBJ databases">
        <authorList>
            <person name="Talla V."/>
            <person name="Backstrom N."/>
        </authorList>
    </citation>
    <scope>NUCLEOTIDE SEQUENCE [LARGE SCALE GENOMIC DNA]</scope>
</reference>
<dbReference type="Pfam" id="PF07714">
    <property type="entry name" value="PK_Tyr_Ser-Thr"/>
    <property type="match status" value="1"/>
</dbReference>
<feature type="region of interest" description="Disordered" evidence="1">
    <location>
        <begin position="1"/>
        <end position="21"/>
    </location>
</feature>
<protein>
    <recommendedName>
        <fullName evidence="2">Protein kinase domain-containing protein</fullName>
    </recommendedName>
</protein>
<dbReference type="AlphaFoldDB" id="A0A5E4R726"/>
<keyword evidence="4" id="KW-1185">Reference proteome</keyword>
<dbReference type="PANTHER" id="PTHR24416:SF600">
    <property type="entry name" value="PDGF- AND VEGF-RECEPTOR RELATED, ISOFORM J"/>
    <property type="match status" value="1"/>
</dbReference>
<dbReference type="SUPFAM" id="SSF56112">
    <property type="entry name" value="Protein kinase-like (PK-like)"/>
    <property type="match status" value="1"/>
</dbReference>
<evidence type="ECO:0000259" key="2">
    <source>
        <dbReference type="PROSITE" id="PS50011"/>
    </source>
</evidence>
<evidence type="ECO:0000256" key="1">
    <source>
        <dbReference type="SAM" id="MobiDB-lite"/>
    </source>
</evidence>
<dbReference type="InterPro" id="IPR000719">
    <property type="entry name" value="Prot_kinase_dom"/>
</dbReference>
<dbReference type="GO" id="GO:0005886">
    <property type="term" value="C:plasma membrane"/>
    <property type="evidence" value="ECO:0007669"/>
    <property type="project" value="TreeGrafter"/>
</dbReference>
<dbReference type="GO" id="GO:0007169">
    <property type="term" value="P:cell surface receptor protein tyrosine kinase signaling pathway"/>
    <property type="evidence" value="ECO:0007669"/>
    <property type="project" value="TreeGrafter"/>
</dbReference>
<dbReference type="EMBL" id="FZQP02007086">
    <property type="protein sequence ID" value="VVD06171.1"/>
    <property type="molecule type" value="Genomic_DNA"/>
</dbReference>
<dbReference type="GO" id="GO:0043235">
    <property type="term" value="C:receptor complex"/>
    <property type="evidence" value="ECO:0007669"/>
    <property type="project" value="TreeGrafter"/>
</dbReference>
<sequence length="169" mass="19792">MDGARQPRVSEEGSGREEVDAPGSLQHINIVEILGYSWDHGSDVLIVMEYLEEGSLNYYLKFQGDKLRISHLLKYAPESAVEPWHFSTKSDVWSYGVTAWEIFTRARHEVPRFDVERPRERAACFQIPEGCPSEIFRHLMKDCWALDPNMRPKFIDLIHMCKRFIDEYK</sequence>
<dbReference type="PROSITE" id="PS50011">
    <property type="entry name" value="PROTEIN_KINASE_DOM"/>
    <property type="match status" value="1"/>
</dbReference>